<dbReference type="InterPro" id="IPR048683">
    <property type="entry name" value="Sf6_terminase"/>
</dbReference>
<protein>
    <recommendedName>
        <fullName evidence="3">Terminase small subunit protein</fullName>
    </recommendedName>
</protein>
<dbReference type="STRING" id="266128.ABB25_01015"/>
<evidence type="ECO:0000313" key="1">
    <source>
        <dbReference type="EMBL" id="KRG60847.1"/>
    </source>
</evidence>
<dbReference type="RefSeq" id="WP_057662410.1">
    <property type="nucleotide sequence ID" value="NZ_LDJH01000002.1"/>
</dbReference>
<proteinExistence type="predicted"/>
<dbReference type="OrthoDB" id="7573036at2"/>
<dbReference type="EMBL" id="LDJH01000002">
    <property type="protein sequence ID" value="KRG60847.1"/>
    <property type="molecule type" value="Genomic_DNA"/>
</dbReference>
<evidence type="ECO:0000313" key="2">
    <source>
        <dbReference type="Proteomes" id="UP000051254"/>
    </source>
</evidence>
<dbReference type="Pfam" id="PF20901">
    <property type="entry name" value="Sf6_terminase"/>
    <property type="match status" value="1"/>
</dbReference>
<keyword evidence="2" id="KW-1185">Reference proteome</keyword>
<dbReference type="PATRIC" id="fig|266128.3.peg.1272"/>
<evidence type="ECO:0008006" key="3">
    <source>
        <dbReference type="Google" id="ProtNLM"/>
    </source>
</evidence>
<dbReference type="AlphaFoldDB" id="A0A0R0BTY1"/>
<accession>A0A0R0BTY1</accession>
<dbReference type="Gene3D" id="1.10.10.60">
    <property type="entry name" value="Homeodomain-like"/>
    <property type="match status" value="1"/>
</dbReference>
<gene>
    <name evidence="1" type="ORF">ABB25_01015</name>
</gene>
<sequence>MADVICARLADGESLRSICSGKAMPSKTTVMRWLASNAAFRDQYACAREQQADTLVDDIVAIADEAAVTIKHEGEDVSLALDATAVARNRLRVDARKWVAARMAPKKYGDRIAQEISAPGGGPVEVVTKVEIVGVEPSRGD</sequence>
<organism evidence="1 2">
    <name type="scientific">Stenotrophomonas koreensis</name>
    <dbReference type="NCBI Taxonomy" id="266128"/>
    <lineage>
        <taxon>Bacteria</taxon>
        <taxon>Pseudomonadati</taxon>
        <taxon>Pseudomonadota</taxon>
        <taxon>Gammaproteobacteria</taxon>
        <taxon>Lysobacterales</taxon>
        <taxon>Lysobacteraceae</taxon>
        <taxon>Stenotrophomonas</taxon>
    </lineage>
</organism>
<dbReference type="Proteomes" id="UP000051254">
    <property type="component" value="Unassembled WGS sequence"/>
</dbReference>
<name>A0A0R0BTY1_9GAMM</name>
<reference evidence="1 2" key="1">
    <citation type="submission" date="2015-05" db="EMBL/GenBank/DDBJ databases">
        <title>Genome sequencing and analysis of members of genus Stenotrophomonas.</title>
        <authorList>
            <person name="Patil P.P."/>
            <person name="Midha S."/>
            <person name="Patil P.B."/>
        </authorList>
    </citation>
    <scope>NUCLEOTIDE SEQUENCE [LARGE SCALE GENOMIC DNA]</scope>
    <source>
        <strain evidence="1 2">DSM 17805</strain>
    </source>
</reference>
<comment type="caution">
    <text evidence="1">The sequence shown here is derived from an EMBL/GenBank/DDBJ whole genome shotgun (WGS) entry which is preliminary data.</text>
</comment>